<dbReference type="Pfam" id="PF00149">
    <property type="entry name" value="Metallophos"/>
    <property type="match status" value="1"/>
</dbReference>
<evidence type="ECO:0000313" key="3">
    <source>
        <dbReference type="Proteomes" id="UP000198802"/>
    </source>
</evidence>
<dbReference type="InterPro" id="IPR004843">
    <property type="entry name" value="Calcineurin-like_PHP"/>
</dbReference>
<reference evidence="3" key="1">
    <citation type="submission" date="2015-11" db="EMBL/GenBank/DDBJ databases">
        <authorList>
            <person name="Varghese N."/>
        </authorList>
    </citation>
    <scope>NUCLEOTIDE SEQUENCE [LARGE SCALE GENOMIC DNA]</scope>
    <source>
        <strain evidence="3">DSM 45899</strain>
    </source>
</reference>
<dbReference type="Proteomes" id="UP000198802">
    <property type="component" value="Unassembled WGS sequence"/>
</dbReference>
<dbReference type="AlphaFoldDB" id="A0A0S4QHS8"/>
<dbReference type="Gene3D" id="3.60.21.10">
    <property type="match status" value="1"/>
</dbReference>
<evidence type="ECO:0000313" key="2">
    <source>
        <dbReference type="EMBL" id="CUU55063.1"/>
    </source>
</evidence>
<feature type="domain" description="Calcineurin-like phosphoesterase" evidence="1">
    <location>
        <begin position="1"/>
        <end position="215"/>
    </location>
</feature>
<dbReference type="GO" id="GO:0016787">
    <property type="term" value="F:hydrolase activity"/>
    <property type="evidence" value="ECO:0007669"/>
    <property type="project" value="InterPro"/>
</dbReference>
<gene>
    <name evidence="2" type="ORF">Ga0074812_104144</name>
</gene>
<sequence>MNIAFVGDVHGCVLHALGAAVLLQERRGIRLDAVVQVGDLGAYPSADRLDEPSRRFGRDHPAQGDFLRLLDPSPSLAEGVRLALERIPSVLFVSGNHEDHDWLASLHEAAAGAAVVPVDPLGAYHHVACGSVVTVAGAGVAFLGLIESAGKMDLDDVAYARLVDTAPGTVDVLVTHDGPYGMSRDRRGNVQGSPKLSRLIEHLRPRLHVGGHYHHSGEPRHYGPTTSYVLHQLVRPKATRWDPNPVNPEQRVTADSIGLFDTETGEFAYVRDEWLTEVSGDALDLAELVAATAR</sequence>
<organism evidence="2 3">
    <name type="scientific">Parafrankia irregularis</name>
    <dbReference type="NCBI Taxonomy" id="795642"/>
    <lineage>
        <taxon>Bacteria</taxon>
        <taxon>Bacillati</taxon>
        <taxon>Actinomycetota</taxon>
        <taxon>Actinomycetes</taxon>
        <taxon>Frankiales</taxon>
        <taxon>Frankiaceae</taxon>
        <taxon>Parafrankia</taxon>
    </lineage>
</organism>
<dbReference type="RefSeq" id="WP_091273194.1">
    <property type="nucleotide sequence ID" value="NZ_FAOZ01000004.1"/>
</dbReference>
<protein>
    <submittedName>
        <fullName evidence="2">Predicted phosphoesterase</fullName>
    </submittedName>
</protein>
<accession>A0A0S4QHS8</accession>
<evidence type="ECO:0000259" key="1">
    <source>
        <dbReference type="Pfam" id="PF00149"/>
    </source>
</evidence>
<name>A0A0S4QHS8_9ACTN</name>
<dbReference type="InterPro" id="IPR029052">
    <property type="entry name" value="Metallo-depent_PP-like"/>
</dbReference>
<keyword evidence="3" id="KW-1185">Reference proteome</keyword>
<proteinExistence type="predicted"/>
<dbReference type="SUPFAM" id="SSF56300">
    <property type="entry name" value="Metallo-dependent phosphatases"/>
    <property type="match status" value="1"/>
</dbReference>
<dbReference type="EMBL" id="FAOZ01000004">
    <property type="protein sequence ID" value="CUU55063.1"/>
    <property type="molecule type" value="Genomic_DNA"/>
</dbReference>